<reference evidence="3" key="1">
    <citation type="submission" date="2016-11" db="UniProtKB">
        <authorList>
            <consortium name="WormBaseParasite"/>
        </authorList>
    </citation>
    <scope>IDENTIFICATION</scope>
</reference>
<evidence type="ECO:0000313" key="2">
    <source>
        <dbReference type="Proteomes" id="UP000095283"/>
    </source>
</evidence>
<dbReference type="AlphaFoldDB" id="A0A1I7XGL6"/>
<protein>
    <submittedName>
        <fullName evidence="3">Uncharacterized protein</fullName>
    </submittedName>
</protein>
<evidence type="ECO:0000313" key="3">
    <source>
        <dbReference type="WBParaSite" id="Hba_16651"/>
    </source>
</evidence>
<accession>A0A1I7XGL6</accession>
<name>A0A1I7XGL6_HETBA</name>
<feature type="region of interest" description="Disordered" evidence="1">
    <location>
        <begin position="81"/>
        <end position="103"/>
    </location>
</feature>
<proteinExistence type="predicted"/>
<organism evidence="2 3">
    <name type="scientific">Heterorhabditis bacteriophora</name>
    <name type="common">Entomopathogenic nematode worm</name>
    <dbReference type="NCBI Taxonomy" id="37862"/>
    <lineage>
        <taxon>Eukaryota</taxon>
        <taxon>Metazoa</taxon>
        <taxon>Ecdysozoa</taxon>
        <taxon>Nematoda</taxon>
        <taxon>Chromadorea</taxon>
        <taxon>Rhabditida</taxon>
        <taxon>Rhabditina</taxon>
        <taxon>Rhabditomorpha</taxon>
        <taxon>Strongyloidea</taxon>
        <taxon>Heterorhabditidae</taxon>
        <taxon>Heterorhabditis</taxon>
    </lineage>
</organism>
<dbReference type="WBParaSite" id="Hba_16651">
    <property type="protein sequence ID" value="Hba_16651"/>
    <property type="gene ID" value="Hba_16651"/>
</dbReference>
<feature type="compositionally biased region" description="Polar residues" evidence="1">
    <location>
        <begin position="81"/>
        <end position="94"/>
    </location>
</feature>
<evidence type="ECO:0000256" key="1">
    <source>
        <dbReference type="SAM" id="MobiDB-lite"/>
    </source>
</evidence>
<sequence>MEVFATLEEGHYSTSHTYRLSPYIHKYEPSAIILRPEIVAERPSLELSQLTEDCYFSSYHIIQQRLKHILNRCRKLRQIQSMSSSEEDLPSTSEFLGGEESVQRVPNECTSEKGLYLLRYIYGSEKIKNGRKS</sequence>
<dbReference type="Proteomes" id="UP000095283">
    <property type="component" value="Unplaced"/>
</dbReference>
<keyword evidence="2" id="KW-1185">Reference proteome</keyword>